<reference evidence="2 3" key="1">
    <citation type="submission" date="2016-02" db="EMBL/GenBank/DDBJ databases">
        <authorList>
            <person name="Wen L."/>
            <person name="He K."/>
            <person name="Yang H."/>
        </authorList>
    </citation>
    <scope>NUCLEOTIDE SEQUENCE [LARGE SCALE GENOMIC DNA]</scope>
    <source>
        <strain evidence="2 3">DSM 22607</strain>
    </source>
</reference>
<dbReference type="InterPro" id="IPR050243">
    <property type="entry name" value="PHP_phosphatase"/>
</dbReference>
<evidence type="ECO:0000313" key="2">
    <source>
        <dbReference type="EMBL" id="KXK65978.1"/>
    </source>
</evidence>
<evidence type="ECO:0000313" key="3">
    <source>
        <dbReference type="Proteomes" id="UP000070366"/>
    </source>
</evidence>
<dbReference type="InterPro" id="IPR003141">
    <property type="entry name" value="Pol/His_phosphatase_N"/>
</dbReference>
<dbReference type="EMBL" id="LSZW01000054">
    <property type="protein sequence ID" value="KXK65978.1"/>
    <property type="molecule type" value="Genomic_DNA"/>
</dbReference>
<dbReference type="Pfam" id="PF02811">
    <property type="entry name" value="PHP"/>
    <property type="match status" value="1"/>
</dbReference>
<dbReference type="STRING" id="626937.HMPREF3293_01270"/>
<dbReference type="InterPro" id="IPR016195">
    <property type="entry name" value="Pol/histidinol_Pase-like"/>
</dbReference>
<gene>
    <name evidence="2" type="ORF">HMPREF3293_01270</name>
</gene>
<comment type="caution">
    <text evidence="2">The sequence shown here is derived from an EMBL/GenBank/DDBJ whole genome shotgun (WGS) entry which is preliminary data.</text>
</comment>
<protein>
    <submittedName>
        <fullName evidence="2">Putative hydrolase</fullName>
    </submittedName>
</protein>
<evidence type="ECO:0000259" key="1">
    <source>
        <dbReference type="SMART" id="SM00481"/>
    </source>
</evidence>
<dbReference type="NCBIfam" id="NF006702">
    <property type="entry name" value="PRK09248.1"/>
    <property type="match status" value="1"/>
</dbReference>
<proteinExistence type="predicted"/>
<dbReference type="CDD" id="cd07437">
    <property type="entry name" value="PHP_HisPPase_Ycdx_like"/>
    <property type="match status" value="1"/>
</dbReference>
<sequence length="262" mass="29102">MFFDETEDKLMRFLVDPHTHTISSGHARSTVRENALAAKQAGMEGICCTDHGPAMEGAAVEFLVTVLSGGPEFIEGVRVVNGTEANILDYSGRLDISDRYLEYTDFAIASIHDGIVMPGSRTQHTEAMLGALGNPYIDVIGHPGNPRFEADAEAVVEAARRMNKLIEINNNSFIYRKGSRPNCLEFLRLCKQKDVRITVSSDAHICYKIGCFEHAVRILGETGFPEELVVSRNLAAFSEYLCERRTRIETACKRGKAEKETR</sequence>
<dbReference type="InterPro" id="IPR004013">
    <property type="entry name" value="PHP_dom"/>
</dbReference>
<accession>A0A136Q5L8</accession>
<keyword evidence="2" id="KW-0378">Hydrolase</keyword>
<dbReference type="GO" id="GO:0008270">
    <property type="term" value="F:zinc ion binding"/>
    <property type="evidence" value="ECO:0007669"/>
    <property type="project" value="TreeGrafter"/>
</dbReference>
<dbReference type="SUPFAM" id="SSF89550">
    <property type="entry name" value="PHP domain-like"/>
    <property type="match status" value="1"/>
</dbReference>
<dbReference type="Gene3D" id="3.20.20.140">
    <property type="entry name" value="Metal-dependent hydrolases"/>
    <property type="match status" value="1"/>
</dbReference>
<name>A0A136Q5L8_9FIRM</name>
<dbReference type="PANTHER" id="PTHR36928">
    <property type="entry name" value="PHOSPHATASE YCDX-RELATED"/>
    <property type="match status" value="1"/>
</dbReference>
<dbReference type="PANTHER" id="PTHR36928:SF1">
    <property type="entry name" value="PHOSPHATASE YCDX-RELATED"/>
    <property type="match status" value="1"/>
</dbReference>
<dbReference type="GO" id="GO:0005829">
    <property type="term" value="C:cytosol"/>
    <property type="evidence" value="ECO:0007669"/>
    <property type="project" value="TreeGrafter"/>
</dbReference>
<dbReference type="GO" id="GO:0042578">
    <property type="term" value="F:phosphoric ester hydrolase activity"/>
    <property type="evidence" value="ECO:0007669"/>
    <property type="project" value="TreeGrafter"/>
</dbReference>
<dbReference type="SMART" id="SM00481">
    <property type="entry name" value="POLIIIAc"/>
    <property type="match status" value="1"/>
</dbReference>
<keyword evidence="3" id="KW-1185">Reference proteome</keyword>
<organism evidence="2 3">
    <name type="scientific">Christensenella minuta</name>
    <dbReference type="NCBI Taxonomy" id="626937"/>
    <lineage>
        <taxon>Bacteria</taxon>
        <taxon>Bacillati</taxon>
        <taxon>Bacillota</taxon>
        <taxon>Clostridia</taxon>
        <taxon>Christensenellales</taxon>
        <taxon>Christensenellaceae</taxon>
        <taxon>Christensenella</taxon>
    </lineage>
</organism>
<dbReference type="AlphaFoldDB" id="A0A136Q5L8"/>
<feature type="domain" description="Polymerase/histidinol phosphatase N-terminal" evidence="1">
    <location>
        <begin position="15"/>
        <end position="89"/>
    </location>
</feature>
<dbReference type="Proteomes" id="UP000070366">
    <property type="component" value="Unassembled WGS sequence"/>
</dbReference>